<dbReference type="InterPro" id="IPR003607">
    <property type="entry name" value="HD/PDEase_dom"/>
</dbReference>
<accession>E5YAT0</accession>
<dbReference type="Pfam" id="PF01966">
    <property type="entry name" value="HD"/>
    <property type="match status" value="1"/>
</dbReference>
<dbReference type="STRING" id="563192.HMPREF0179_03301"/>
<dbReference type="Pfam" id="PF13487">
    <property type="entry name" value="HD_5"/>
    <property type="match status" value="1"/>
</dbReference>
<organism evidence="2 3">
    <name type="scientific">Bilophila wadsworthia (strain 3_1_6)</name>
    <dbReference type="NCBI Taxonomy" id="563192"/>
    <lineage>
        <taxon>Bacteria</taxon>
        <taxon>Pseudomonadati</taxon>
        <taxon>Thermodesulfobacteriota</taxon>
        <taxon>Desulfovibrionia</taxon>
        <taxon>Desulfovibrionales</taxon>
        <taxon>Desulfovibrionaceae</taxon>
        <taxon>Bilophila</taxon>
    </lineage>
</organism>
<dbReference type="PROSITE" id="PS51832">
    <property type="entry name" value="HD_GYP"/>
    <property type="match status" value="1"/>
</dbReference>
<dbReference type="Proteomes" id="UP000006034">
    <property type="component" value="Unassembled WGS sequence"/>
</dbReference>
<dbReference type="InterPro" id="IPR037522">
    <property type="entry name" value="HD_GYP_dom"/>
</dbReference>
<keyword evidence="3" id="KW-1185">Reference proteome</keyword>
<evidence type="ECO:0000313" key="3">
    <source>
        <dbReference type="Proteomes" id="UP000006034"/>
    </source>
</evidence>
<evidence type="ECO:0000259" key="1">
    <source>
        <dbReference type="PROSITE" id="PS51832"/>
    </source>
</evidence>
<dbReference type="eggNOG" id="COG2206">
    <property type="taxonomic scope" value="Bacteria"/>
</dbReference>
<dbReference type="PANTHER" id="PTHR43155:SF1">
    <property type="entry name" value="3'3'-CGAMP-SPECIFIC PHOSPHODIESTERASE 1"/>
    <property type="match status" value="1"/>
</dbReference>
<sequence length="470" mass="52526">MISSTGSSIPMDTLRISPVDICGRPHILRQSSADGPRRRPSLLLFGYAMQLRIKLYDLILAFANALDQVHPALTGHHRRVGFLLDRLAERLGLPSEERERLFLAGIMHDVGVIPLKTSAEDLVFERERYLHPQAGCLFLQNCPTLAEEAERVRFHHMYWEKACDRGLAAREGSLINIADRVDVDLRAKNDFREAVEGADRRVCERRPGIYSPDHIEAMQDILHDEETLNDLAGAHIRLPAFVRRRYGDQILTPQETIRFSTLFGHIIDSCSPFTATHSTGVAHMAVALGRLTGMGQDDLDTLFVAGMLHDIGKLGIPLALLEKPGQLTDEEFPKVKRHADLSRLWLDAVPGFERVSVWGGGHHERLDGKGYPLGLKGEEIPLPSRIMAIADVFTALTEDRPYRKGMTPPEALRIVKGMVKQGHLDGDLSRLLCDHADELDAVRASSQAEARRGFQALHDACAEPDERLRD</sequence>
<dbReference type="Gene3D" id="1.10.3210.10">
    <property type="entry name" value="Hypothetical protein af1432"/>
    <property type="match status" value="2"/>
</dbReference>
<reference evidence="2 3" key="1">
    <citation type="submission" date="2010-10" db="EMBL/GenBank/DDBJ databases">
        <authorList>
            <consortium name="The Broad Institute Genome Sequencing Platform"/>
            <person name="Ward D."/>
            <person name="Earl A."/>
            <person name="Feldgarden M."/>
            <person name="Young S.K."/>
            <person name="Gargeya S."/>
            <person name="Zeng Q."/>
            <person name="Alvarado L."/>
            <person name="Berlin A."/>
            <person name="Bochicchio J."/>
            <person name="Chapman S.B."/>
            <person name="Chen Z."/>
            <person name="Freedman E."/>
            <person name="Gellesch M."/>
            <person name="Goldberg J."/>
            <person name="Griggs A."/>
            <person name="Gujja S."/>
            <person name="Heilman E."/>
            <person name="Heiman D."/>
            <person name="Howarth C."/>
            <person name="Mehta T."/>
            <person name="Neiman D."/>
            <person name="Pearson M."/>
            <person name="Roberts A."/>
            <person name="Saif S."/>
            <person name="Shea T."/>
            <person name="Shenoy N."/>
            <person name="Sisk P."/>
            <person name="Stolte C."/>
            <person name="Sykes S."/>
            <person name="White J."/>
            <person name="Yandava C."/>
            <person name="Allen-Vercoe E."/>
            <person name="Sibley C."/>
            <person name="Ambrose C.E."/>
            <person name="Strauss J."/>
            <person name="Daigneault M."/>
            <person name="Haas B."/>
            <person name="Nusbaum C."/>
            <person name="Birren B."/>
        </authorList>
    </citation>
    <scope>NUCLEOTIDE SEQUENCE [LARGE SCALE GENOMIC DNA]</scope>
    <source>
        <strain evidence="2 3">3_1_6</strain>
    </source>
</reference>
<dbReference type="EMBL" id="ADCP02000005">
    <property type="protein sequence ID" value="EFV42904.2"/>
    <property type="molecule type" value="Genomic_DNA"/>
</dbReference>
<gene>
    <name evidence="2" type="ORF">HMPREF0179_03301</name>
</gene>
<dbReference type="AlphaFoldDB" id="E5YAT0"/>
<reference evidence="2 3" key="2">
    <citation type="submission" date="2013-04" db="EMBL/GenBank/DDBJ databases">
        <title>The Genome Sequence of Bilophila wadsworthia 3_1_6.</title>
        <authorList>
            <consortium name="The Broad Institute Genomics Platform"/>
            <person name="Earl A."/>
            <person name="Ward D."/>
            <person name="Feldgarden M."/>
            <person name="Gevers D."/>
            <person name="Sibley C."/>
            <person name="Strauss J."/>
            <person name="Allen-Vercoe E."/>
            <person name="Walker B."/>
            <person name="Young S."/>
            <person name="Zeng Q."/>
            <person name="Gargeya S."/>
            <person name="Fitzgerald M."/>
            <person name="Haas B."/>
            <person name="Abouelleil A."/>
            <person name="Allen A.W."/>
            <person name="Alvarado L."/>
            <person name="Arachchi H.M."/>
            <person name="Berlin A.M."/>
            <person name="Chapman S.B."/>
            <person name="Gainer-Dewar J."/>
            <person name="Goldberg J."/>
            <person name="Griggs A."/>
            <person name="Gujja S."/>
            <person name="Hansen M."/>
            <person name="Howarth C."/>
            <person name="Imamovic A."/>
            <person name="Ireland A."/>
            <person name="Larimer J."/>
            <person name="McCowan C."/>
            <person name="Murphy C."/>
            <person name="Pearson M."/>
            <person name="Poon T.W."/>
            <person name="Priest M."/>
            <person name="Roberts A."/>
            <person name="Saif S."/>
            <person name="Shea T."/>
            <person name="Sisk P."/>
            <person name="Sykes S."/>
            <person name="Wortman J."/>
            <person name="Nusbaum C."/>
            <person name="Birren B."/>
        </authorList>
    </citation>
    <scope>NUCLEOTIDE SEQUENCE [LARGE SCALE GENOMIC DNA]</scope>
    <source>
        <strain evidence="2 3">3_1_6</strain>
    </source>
</reference>
<feature type="domain" description="HD-GYP" evidence="1">
    <location>
        <begin position="252"/>
        <end position="448"/>
    </location>
</feature>
<proteinExistence type="predicted"/>
<dbReference type="PANTHER" id="PTHR43155">
    <property type="entry name" value="CYCLIC DI-GMP PHOSPHODIESTERASE PA4108-RELATED"/>
    <property type="match status" value="1"/>
</dbReference>
<dbReference type="HOGENOM" id="CLU_040286_2_0_7"/>
<dbReference type="SUPFAM" id="SSF109604">
    <property type="entry name" value="HD-domain/PDEase-like"/>
    <property type="match status" value="2"/>
</dbReference>
<protein>
    <recommendedName>
        <fullName evidence="1">HD-GYP domain-containing protein</fullName>
    </recommendedName>
</protein>
<dbReference type="CDD" id="cd00077">
    <property type="entry name" value="HDc"/>
    <property type="match status" value="2"/>
</dbReference>
<dbReference type="eggNOG" id="COG3437">
    <property type="taxonomic scope" value="Bacteria"/>
</dbReference>
<dbReference type="SMART" id="SM00471">
    <property type="entry name" value="HDc"/>
    <property type="match status" value="2"/>
</dbReference>
<evidence type="ECO:0000313" key="2">
    <source>
        <dbReference type="EMBL" id="EFV42904.2"/>
    </source>
</evidence>
<comment type="caution">
    <text evidence="2">The sequence shown here is derived from an EMBL/GenBank/DDBJ whole genome shotgun (WGS) entry which is preliminary data.</text>
</comment>
<name>E5YAT0_BILW3</name>
<dbReference type="InterPro" id="IPR006674">
    <property type="entry name" value="HD_domain"/>
</dbReference>